<proteinExistence type="predicted"/>
<dbReference type="Proteomes" id="UP001152799">
    <property type="component" value="Chromosome 9"/>
</dbReference>
<keyword evidence="2" id="KW-1185">Reference proteome</keyword>
<reference evidence="1" key="1">
    <citation type="submission" date="2022-01" db="EMBL/GenBank/DDBJ databases">
        <authorList>
            <person name="King R."/>
        </authorList>
    </citation>
    <scope>NUCLEOTIDE SEQUENCE</scope>
</reference>
<dbReference type="EMBL" id="OU892285">
    <property type="protein sequence ID" value="CAG9773392.1"/>
    <property type="molecule type" value="Genomic_DNA"/>
</dbReference>
<accession>A0A9N9MZ65</accession>
<sequence length="415" mass="48169">MSKRVICFTSKKVAMSTLDQKITSIYEDEELVFNKNNQSRQRHQILVSIDKNNITEDDEDSDDEAICVDEVDIPACGEKADVVVKQINASDTVLPNYIDKQICVIQSYVVIESIYGGLYSLCLNCHYYHGLEVPLGKHKFVNTHYQRKFYCCEKDDLCCATLTMAFVCTHCLKEFKQKRYIKKHILKTCVKPNDPSKVEDYIIDVEQTFFKKEQTRFCQECNKNVDKQTWNAHLKTNLHKNNSTIKYGNGIDMIRSAFKCRIASYKIYSQKYHVDIKYFLNEARENIFLLIRQKQQEHQSIKVNAELFGVYFSPTLKNMSVKSFNTPFFIVVESTNLDEIYESLAKIILSKADELPERDSGWILQKILHLELNINKHNPLSASSYIAIPYYKSKCLINIRNTDNCCFAWAMVSAV</sequence>
<dbReference type="OrthoDB" id="2419425at2759"/>
<dbReference type="AlphaFoldDB" id="A0A9N9MZ65"/>
<protein>
    <recommendedName>
        <fullName evidence="3">C2H2-type domain-containing protein</fullName>
    </recommendedName>
</protein>
<evidence type="ECO:0008006" key="3">
    <source>
        <dbReference type="Google" id="ProtNLM"/>
    </source>
</evidence>
<name>A0A9N9MZ65_9CUCU</name>
<dbReference type="PANTHER" id="PTHR31511">
    <property type="entry name" value="PROTEIN CBG23764"/>
    <property type="match status" value="1"/>
</dbReference>
<gene>
    <name evidence="1" type="ORF">CEUTPL_LOCUS13783</name>
</gene>
<evidence type="ECO:0000313" key="2">
    <source>
        <dbReference type="Proteomes" id="UP001152799"/>
    </source>
</evidence>
<evidence type="ECO:0000313" key="1">
    <source>
        <dbReference type="EMBL" id="CAG9773392.1"/>
    </source>
</evidence>
<dbReference type="PANTHER" id="PTHR31511:SF12">
    <property type="entry name" value="RHO TERMINATION FACTOR N-TERMINAL DOMAIN-CONTAINING PROTEIN"/>
    <property type="match status" value="1"/>
</dbReference>
<organism evidence="1 2">
    <name type="scientific">Ceutorhynchus assimilis</name>
    <name type="common">cabbage seed weevil</name>
    <dbReference type="NCBI Taxonomy" id="467358"/>
    <lineage>
        <taxon>Eukaryota</taxon>
        <taxon>Metazoa</taxon>
        <taxon>Ecdysozoa</taxon>
        <taxon>Arthropoda</taxon>
        <taxon>Hexapoda</taxon>
        <taxon>Insecta</taxon>
        <taxon>Pterygota</taxon>
        <taxon>Neoptera</taxon>
        <taxon>Endopterygota</taxon>
        <taxon>Coleoptera</taxon>
        <taxon>Polyphaga</taxon>
        <taxon>Cucujiformia</taxon>
        <taxon>Curculionidae</taxon>
        <taxon>Ceutorhynchinae</taxon>
        <taxon>Ceutorhynchus</taxon>
    </lineage>
</organism>